<evidence type="ECO:0000256" key="2">
    <source>
        <dbReference type="ARBA" id="ARBA00023125"/>
    </source>
</evidence>
<evidence type="ECO:0000313" key="6">
    <source>
        <dbReference type="Proteomes" id="UP000295043"/>
    </source>
</evidence>
<dbReference type="SMART" id="SM00895">
    <property type="entry name" value="FCD"/>
    <property type="match status" value="1"/>
</dbReference>
<dbReference type="InterPro" id="IPR036390">
    <property type="entry name" value="WH_DNA-bd_sf"/>
</dbReference>
<dbReference type="Gene3D" id="1.20.120.530">
    <property type="entry name" value="GntR ligand-binding domain-like"/>
    <property type="match status" value="1"/>
</dbReference>
<proteinExistence type="predicted"/>
<dbReference type="Pfam" id="PF00392">
    <property type="entry name" value="GntR"/>
    <property type="match status" value="1"/>
</dbReference>
<dbReference type="Pfam" id="PF07729">
    <property type="entry name" value="FCD"/>
    <property type="match status" value="1"/>
</dbReference>
<gene>
    <name evidence="5" type="ORF">EV184_12357</name>
</gene>
<dbReference type="PROSITE" id="PS50949">
    <property type="entry name" value="HTH_GNTR"/>
    <property type="match status" value="1"/>
</dbReference>
<reference evidence="5 6" key="1">
    <citation type="submission" date="2019-03" db="EMBL/GenBank/DDBJ databases">
        <title>Genomic Encyclopedia of Type Strains, Phase IV (KMG-V): Genome sequencing to study the core and pangenomes of soil and plant-associated prokaryotes.</title>
        <authorList>
            <person name="Whitman W."/>
        </authorList>
    </citation>
    <scope>NUCLEOTIDE SEQUENCE [LARGE SCALE GENOMIC DNA]</scope>
    <source>
        <strain evidence="5 6">23C40</strain>
    </source>
</reference>
<comment type="caution">
    <text evidence="5">The sequence shown here is derived from an EMBL/GenBank/DDBJ whole genome shotgun (WGS) entry which is preliminary data.</text>
</comment>
<feature type="domain" description="HTH gntR-type" evidence="4">
    <location>
        <begin position="1"/>
        <end position="69"/>
    </location>
</feature>
<dbReference type="CDD" id="cd07377">
    <property type="entry name" value="WHTH_GntR"/>
    <property type="match status" value="1"/>
</dbReference>
<accession>A0A4R2B9U6</accession>
<dbReference type="SMART" id="SM00345">
    <property type="entry name" value="HTH_GNTR"/>
    <property type="match status" value="1"/>
</dbReference>
<dbReference type="SUPFAM" id="SSF48008">
    <property type="entry name" value="GntR ligand-binding domain-like"/>
    <property type="match status" value="1"/>
</dbReference>
<keyword evidence="3" id="KW-0804">Transcription</keyword>
<dbReference type="AlphaFoldDB" id="A0A4R2B9U6"/>
<dbReference type="GO" id="GO:0003700">
    <property type="term" value="F:DNA-binding transcription factor activity"/>
    <property type="evidence" value="ECO:0007669"/>
    <property type="project" value="InterPro"/>
</dbReference>
<evidence type="ECO:0000259" key="4">
    <source>
        <dbReference type="PROSITE" id="PS50949"/>
    </source>
</evidence>
<dbReference type="PANTHER" id="PTHR43537:SF44">
    <property type="entry name" value="GNTR FAMILY REGULATORY PROTEIN"/>
    <property type="match status" value="1"/>
</dbReference>
<dbReference type="InterPro" id="IPR000524">
    <property type="entry name" value="Tscrpt_reg_HTH_GntR"/>
</dbReference>
<evidence type="ECO:0000256" key="1">
    <source>
        <dbReference type="ARBA" id="ARBA00023015"/>
    </source>
</evidence>
<keyword evidence="2 5" id="KW-0238">DNA-binding</keyword>
<dbReference type="SUPFAM" id="SSF46785">
    <property type="entry name" value="Winged helix' DNA-binding domain"/>
    <property type="match status" value="1"/>
</dbReference>
<sequence>MKLADKLYGTLRQRVDSGEWPEGTRIPPETELAQIHGVSRPVVREALIRLRADGVIGARQGAGNFVIAGAVADAAGYRPIENVADLIEAFEFRFSVERDVAALAALRHTHAELDAIRHAAGAVNAQAGDDGFGDADFSFHFALARASRNAMYSATLNMLRNQIVFGMRLVGEFSQQRAASRVETVIEEHQAVVAAIAARDAMGAQAAMGRHLINSRRRILGFEIATDWLGAADGGPPTTGNKFNYEH</sequence>
<dbReference type="InterPro" id="IPR036388">
    <property type="entry name" value="WH-like_DNA-bd_sf"/>
</dbReference>
<protein>
    <submittedName>
        <fullName evidence="5">DNA-binding FadR family transcriptional regulator</fullName>
    </submittedName>
</protein>
<dbReference type="GO" id="GO:0003677">
    <property type="term" value="F:DNA binding"/>
    <property type="evidence" value="ECO:0007669"/>
    <property type="project" value="UniProtKB-KW"/>
</dbReference>
<keyword evidence="1" id="KW-0805">Transcription regulation</keyword>
<dbReference type="EMBL" id="SLVU01000023">
    <property type="protein sequence ID" value="TCN22812.1"/>
    <property type="molecule type" value="Genomic_DNA"/>
</dbReference>
<evidence type="ECO:0000313" key="5">
    <source>
        <dbReference type="EMBL" id="TCN22812.1"/>
    </source>
</evidence>
<organism evidence="5 6">
    <name type="scientific">Sinorhizobium americanum</name>
    <dbReference type="NCBI Taxonomy" id="194963"/>
    <lineage>
        <taxon>Bacteria</taxon>
        <taxon>Pseudomonadati</taxon>
        <taxon>Pseudomonadota</taxon>
        <taxon>Alphaproteobacteria</taxon>
        <taxon>Hyphomicrobiales</taxon>
        <taxon>Rhizobiaceae</taxon>
        <taxon>Sinorhizobium/Ensifer group</taxon>
        <taxon>Sinorhizobium</taxon>
    </lineage>
</organism>
<dbReference type="PRINTS" id="PR00035">
    <property type="entry name" value="HTHGNTR"/>
</dbReference>
<dbReference type="Proteomes" id="UP000295043">
    <property type="component" value="Unassembled WGS sequence"/>
</dbReference>
<name>A0A4R2B9U6_9HYPH</name>
<dbReference type="PANTHER" id="PTHR43537">
    <property type="entry name" value="TRANSCRIPTIONAL REGULATOR, GNTR FAMILY"/>
    <property type="match status" value="1"/>
</dbReference>
<dbReference type="Gene3D" id="1.10.10.10">
    <property type="entry name" value="Winged helix-like DNA-binding domain superfamily/Winged helix DNA-binding domain"/>
    <property type="match status" value="1"/>
</dbReference>
<evidence type="ECO:0000256" key="3">
    <source>
        <dbReference type="ARBA" id="ARBA00023163"/>
    </source>
</evidence>
<dbReference type="RefSeq" id="WP_132079808.1">
    <property type="nucleotide sequence ID" value="NZ_SLVU01000023.1"/>
</dbReference>
<dbReference type="InterPro" id="IPR011711">
    <property type="entry name" value="GntR_C"/>
</dbReference>
<dbReference type="InterPro" id="IPR008920">
    <property type="entry name" value="TF_FadR/GntR_C"/>
</dbReference>